<sequence>MANRFIDAHECSHHCNISNEFGNLWRCQGSGMLHVCDVNCSQRIPLDRWSSICKVSRKVFPPLQGCAMETEDLARKRSAEGDINLQRKRSLASA</sequence>
<dbReference type="AlphaFoldDB" id="A0A699ZM97"/>
<keyword evidence="2" id="KW-1185">Reference proteome</keyword>
<dbReference type="EMBL" id="BLLF01001071">
    <property type="protein sequence ID" value="GFH16922.1"/>
    <property type="molecule type" value="Genomic_DNA"/>
</dbReference>
<evidence type="ECO:0000313" key="1">
    <source>
        <dbReference type="EMBL" id="GFH16922.1"/>
    </source>
</evidence>
<protein>
    <submittedName>
        <fullName evidence="1">Uncharacterized protein</fullName>
    </submittedName>
</protein>
<name>A0A699ZM97_HAELA</name>
<comment type="caution">
    <text evidence="1">The sequence shown here is derived from an EMBL/GenBank/DDBJ whole genome shotgun (WGS) entry which is preliminary data.</text>
</comment>
<gene>
    <name evidence="1" type="ORF">HaLaN_13442</name>
</gene>
<reference evidence="1 2" key="1">
    <citation type="submission" date="2020-02" db="EMBL/GenBank/DDBJ databases">
        <title>Draft genome sequence of Haematococcus lacustris strain NIES-144.</title>
        <authorList>
            <person name="Morimoto D."/>
            <person name="Nakagawa S."/>
            <person name="Yoshida T."/>
            <person name="Sawayama S."/>
        </authorList>
    </citation>
    <scope>NUCLEOTIDE SEQUENCE [LARGE SCALE GENOMIC DNA]</scope>
    <source>
        <strain evidence="1 2">NIES-144</strain>
    </source>
</reference>
<dbReference type="Proteomes" id="UP000485058">
    <property type="component" value="Unassembled WGS sequence"/>
</dbReference>
<organism evidence="1 2">
    <name type="scientific">Haematococcus lacustris</name>
    <name type="common">Green alga</name>
    <name type="synonym">Haematococcus pluvialis</name>
    <dbReference type="NCBI Taxonomy" id="44745"/>
    <lineage>
        <taxon>Eukaryota</taxon>
        <taxon>Viridiplantae</taxon>
        <taxon>Chlorophyta</taxon>
        <taxon>core chlorophytes</taxon>
        <taxon>Chlorophyceae</taxon>
        <taxon>CS clade</taxon>
        <taxon>Chlamydomonadales</taxon>
        <taxon>Haematococcaceae</taxon>
        <taxon>Haematococcus</taxon>
    </lineage>
</organism>
<accession>A0A699ZM97</accession>
<feature type="non-terminal residue" evidence="1">
    <location>
        <position position="1"/>
    </location>
</feature>
<dbReference type="PANTHER" id="PTHR36372">
    <property type="entry name" value="EXPRESSED PROTEIN"/>
    <property type="match status" value="1"/>
</dbReference>
<evidence type="ECO:0000313" key="2">
    <source>
        <dbReference type="Proteomes" id="UP000485058"/>
    </source>
</evidence>
<proteinExistence type="predicted"/>